<proteinExistence type="predicted"/>
<name>G7DXH4_MIXOS</name>
<evidence type="ECO:0000256" key="1">
    <source>
        <dbReference type="SAM" id="MobiDB-lite"/>
    </source>
</evidence>
<dbReference type="InterPro" id="IPR026705">
    <property type="entry name" value="Hid-1/Ecm30"/>
</dbReference>
<gene>
    <name evidence="2" type="primary">Mo01940</name>
    <name evidence="2" type="ORF">E5Q_01940</name>
</gene>
<reference evidence="2 3" key="1">
    <citation type="journal article" date="2011" name="J. Gen. Appl. Microbiol.">
        <title>Draft genome sequencing of the enigmatic basidiomycete Mixia osmundae.</title>
        <authorList>
            <person name="Nishida H."/>
            <person name="Nagatsuka Y."/>
            <person name="Sugiyama J."/>
        </authorList>
    </citation>
    <scope>NUCLEOTIDE SEQUENCE [LARGE SCALE GENOMIC DNA]</scope>
    <source>
        <strain evidence="3">CBS 9802 / IAM 14324 / JCM 22182 / KY 12970</strain>
    </source>
</reference>
<evidence type="ECO:0000313" key="3">
    <source>
        <dbReference type="Proteomes" id="UP000009131"/>
    </source>
</evidence>
<dbReference type="GO" id="GO:0016020">
    <property type="term" value="C:membrane"/>
    <property type="evidence" value="ECO:0007669"/>
    <property type="project" value="TreeGrafter"/>
</dbReference>
<dbReference type="AlphaFoldDB" id="G7DXH4"/>
<organism evidence="2 3">
    <name type="scientific">Mixia osmundae (strain CBS 9802 / IAM 14324 / JCM 22182 / KY 12970)</name>
    <dbReference type="NCBI Taxonomy" id="764103"/>
    <lineage>
        <taxon>Eukaryota</taxon>
        <taxon>Fungi</taxon>
        <taxon>Dikarya</taxon>
        <taxon>Basidiomycota</taxon>
        <taxon>Pucciniomycotina</taxon>
        <taxon>Mixiomycetes</taxon>
        <taxon>Mixiales</taxon>
        <taxon>Mixiaceae</taxon>
        <taxon>Mixia</taxon>
    </lineage>
</organism>
<sequence length="936" mass="101334">MFSVGKDWLFPKDAKLAFRQTGIAKLATQPVPPEDVAYWEQYWLVFDTAWDVTTLITAADVRTALRDQPSNVKTLISVLGGKLLQILSEPGFPAPTQASLAAGLTAAWGGGTAEPSDTRQLLNCVRVLTRVLPFVWEGQALPNAAGESESSPADVEEFEDAIFWRATRIAQAQSSKQHLDGSARDDNHFVLGADEDEEGEQDPLNSSKPSSPTSSRKLQTETLLPPLGERLLAAVVDMLFFAGLTLPRDIVPKELKISYIIWEAGVGTSVSAGATRELESNRLELLRLLLVLIAKTMYMPTTGEHRVQNKWTEALVSLSDRKVVLSLLCSLLNTSLNNANPGLLNYDTLVLRREDTKSQLASLSLLALDILLVCQDGRADSTSVPSTPMPSLKRNTSFLSDASFSSMASPATSSNTFLHYLSKVHRQPDIRYLFSNIIASLNRELSSRLPTRKMNINGLVTSLIFLWKMFECNPKFREYALEGDKPGSLVVYLLGLSLECRGDPAKLGLIRLCAFILHSLSADRRFGSRLNGSADPQGILPARHAVPGSTADFLVVSIAQLVFTTKGSLNTLYSTYAIILANTSPYWKATSVLASQRLLQLFMAMSAPSFLLAEEGNPGTCLYLLEAFNNVIHYQLSDNSNLVYAILRGHRRFEDLGNFTLDWAVDEIQRSKTAKSKGSSESEPLSRSASARTSSNGSLGASQTSLISPLLAPVDEEKAALAAREAASPVSHTEAPAPPSPSYPPRAATAQMPMSEKALGKQRERTESQRGQQYVSKTGFIPSDAWIASWRNILPLDTISILIAELLPRVSSLLRTGSASAEQSALDYLKTATLVGLLPPPPPIAPRPYLHVQASVTWLKSLVLGAAFTAPETLGVFAATCPRLFTLVTVEPAPSVAQLASRMATSLIARPPAATPASPPIAANGSLEGTQTSRNV</sequence>
<feature type="region of interest" description="Disordered" evidence="1">
    <location>
        <begin position="672"/>
        <end position="702"/>
    </location>
</feature>
<feature type="region of interest" description="Disordered" evidence="1">
    <location>
        <begin position="722"/>
        <end position="773"/>
    </location>
</feature>
<feature type="region of interest" description="Disordered" evidence="1">
    <location>
        <begin position="911"/>
        <end position="936"/>
    </location>
</feature>
<dbReference type="OMA" id="IFEDDKW"/>
<protein>
    <recommendedName>
        <fullName evidence="4">High-temperature-induced dauer-formation protein-domain-containing protein</fullName>
    </recommendedName>
</protein>
<dbReference type="HOGENOM" id="CLU_007392_0_0_1"/>
<feature type="compositionally biased region" description="Polar residues" evidence="1">
    <location>
        <begin position="927"/>
        <end position="936"/>
    </location>
</feature>
<dbReference type="GO" id="GO:0000138">
    <property type="term" value="C:Golgi trans cisterna"/>
    <property type="evidence" value="ECO:0007669"/>
    <property type="project" value="TreeGrafter"/>
</dbReference>
<evidence type="ECO:0008006" key="4">
    <source>
        <dbReference type="Google" id="ProtNLM"/>
    </source>
</evidence>
<dbReference type="STRING" id="764103.G7DXH4"/>
<keyword evidence="3" id="KW-1185">Reference proteome</keyword>
<feature type="compositionally biased region" description="Basic and acidic residues" evidence="1">
    <location>
        <begin position="758"/>
        <end position="768"/>
    </location>
</feature>
<dbReference type="eggNOG" id="KOG2226">
    <property type="taxonomic scope" value="Eukaryota"/>
</dbReference>
<dbReference type="PANTHER" id="PTHR21575">
    <property type="entry name" value="PROTEIN HID1"/>
    <property type="match status" value="1"/>
</dbReference>
<accession>G7DXH4</accession>
<comment type="caution">
    <text evidence="2">The sequence shown here is derived from an EMBL/GenBank/DDBJ whole genome shotgun (WGS) entry which is preliminary data.</text>
</comment>
<dbReference type="OrthoDB" id="432953at2759"/>
<feature type="compositionally biased region" description="Low complexity" evidence="1">
    <location>
        <begin position="676"/>
        <end position="692"/>
    </location>
</feature>
<dbReference type="RefSeq" id="XP_014569852.1">
    <property type="nucleotide sequence ID" value="XM_014714366.1"/>
</dbReference>
<feature type="region of interest" description="Disordered" evidence="1">
    <location>
        <begin position="196"/>
        <end position="219"/>
    </location>
</feature>
<dbReference type="Pfam" id="PF12722">
    <property type="entry name" value="Hid1"/>
    <property type="match status" value="1"/>
</dbReference>
<evidence type="ECO:0000313" key="2">
    <source>
        <dbReference type="EMBL" id="GAA95284.1"/>
    </source>
</evidence>
<dbReference type="FunCoup" id="G7DXH4">
    <property type="interactions" value="4"/>
</dbReference>
<dbReference type="EMBL" id="BABT02000061">
    <property type="protein sequence ID" value="GAA95284.1"/>
    <property type="molecule type" value="Genomic_DNA"/>
</dbReference>
<dbReference type="Proteomes" id="UP000009131">
    <property type="component" value="Unassembled WGS sequence"/>
</dbReference>
<feature type="compositionally biased region" description="Low complexity" evidence="1">
    <location>
        <begin position="206"/>
        <end position="215"/>
    </location>
</feature>
<dbReference type="PANTHER" id="PTHR21575:SF12">
    <property type="entry name" value="PROTEIN HID1"/>
    <property type="match status" value="1"/>
</dbReference>
<dbReference type="InParanoid" id="G7DXH4"/>
<reference evidence="2 3" key="2">
    <citation type="journal article" date="2012" name="Open Biol.">
        <title>Characteristics of nucleosomes and linker DNA regions on the genome of the basidiomycete Mixia osmundae revealed by mono- and dinucleosome mapping.</title>
        <authorList>
            <person name="Nishida H."/>
            <person name="Kondo S."/>
            <person name="Matsumoto T."/>
            <person name="Suzuki Y."/>
            <person name="Yoshikawa H."/>
            <person name="Taylor T.D."/>
            <person name="Sugiyama J."/>
        </authorList>
    </citation>
    <scope>NUCLEOTIDE SEQUENCE [LARGE SCALE GENOMIC DNA]</scope>
    <source>
        <strain evidence="3">CBS 9802 / IAM 14324 / JCM 22182 / KY 12970</strain>
    </source>
</reference>
<dbReference type="GO" id="GO:0005797">
    <property type="term" value="C:Golgi medial cisterna"/>
    <property type="evidence" value="ECO:0007669"/>
    <property type="project" value="TreeGrafter"/>
</dbReference>
<feature type="compositionally biased region" description="Polar residues" evidence="1">
    <location>
        <begin position="693"/>
        <end position="702"/>
    </location>
</feature>